<name>A0A317MQX7_9GAMM</name>
<comment type="similarity">
    <text evidence="1">Belongs to the peptidase C40 family.</text>
</comment>
<proteinExistence type="inferred from homology"/>
<protein>
    <submittedName>
        <fullName evidence="7">NlpC/P60 family protein</fullName>
    </submittedName>
</protein>
<keyword evidence="4" id="KW-0788">Thiol protease</keyword>
<dbReference type="PANTHER" id="PTHR47053:SF1">
    <property type="entry name" value="MUREIN DD-ENDOPEPTIDASE MEPH-RELATED"/>
    <property type="match status" value="1"/>
</dbReference>
<evidence type="ECO:0000313" key="8">
    <source>
        <dbReference type="Proteomes" id="UP000246569"/>
    </source>
</evidence>
<evidence type="ECO:0000256" key="5">
    <source>
        <dbReference type="SAM" id="SignalP"/>
    </source>
</evidence>
<sequence>MRILTVLSALLLTLLAGCASAPVGDQGTRQQVVRSAERLLGTPYVLGGNSSRGLDCSGLVNISYAQAGLRVPRTAADLLRYGQLRDHAEIGDLLVFSGSDPHQASHVGIYAGDDQMIHASSNRGAVIRTNVRTPYWQRHLLGSVSYIGG</sequence>
<dbReference type="EMBL" id="QGTJ01000015">
    <property type="protein sequence ID" value="PWV58595.1"/>
    <property type="molecule type" value="Genomic_DNA"/>
</dbReference>
<evidence type="ECO:0000313" key="7">
    <source>
        <dbReference type="EMBL" id="PWV58595.1"/>
    </source>
</evidence>
<keyword evidence="3" id="KW-0378">Hydrolase</keyword>
<keyword evidence="5" id="KW-0732">Signal</keyword>
<dbReference type="GO" id="GO:0008234">
    <property type="term" value="F:cysteine-type peptidase activity"/>
    <property type="evidence" value="ECO:0007669"/>
    <property type="project" value="UniProtKB-KW"/>
</dbReference>
<feature type="chain" id="PRO_5016264040" evidence="5">
    <location>
        <begin position="22"/>
        <end position="149"/>
    </location>
</feature>
<evidence type="ECO:0000259" key="6">
    <source>
        <dbReference type="PROSITE" id="PS51935"/>
    </source>
</evidence>
<dbReference type="InterPro" id="IPR038765">
    <property type="entry name" value="Papain-like_cys_pep_sf"/>
</dbReference>
<dbReference type="PANTHER" id="PTHR47053">
    <property type="entry name" value="MUREIN DD-ENDOPEPTIDASE MEPH-RELATED"/>
    <property type="match status" value="1"/>
</dbReference>
<dbReference type="GO" id="GO:0006508">
    <property type="term" value="P:proteolysis"/>
    <property type="evidence" value="ECO:0007669"/>
    <property type="project" value="UniProtKB-KW"/>
</dbReference>
<dbReference type="PROSITE" id="PS51257">
    <property type="entry name" value="PROKAR_LIPOPROTEIN"/>
    <property type="match status" value="1"/>
</dbReference>
<evidence type="ECO:0000256" key="4">
    <source>
        <dbReference type="ARBA" id="ARBA00022807"/>
    </source>
</evidence>
<dbReference type="Pfam" id="PF00877">
    <property type="entry name" value="NLPC_P60"/>
    <property type="match status" value="1"/>
</dbReference>
<keyword evidence="8" id="KW-1185">Reference proteome</keyword>
<dbReference type="AlphaFoldDB" id="A0A317MQX7"/>
<dbReference type="SUPFAM" id="SSF54001">
    <property type="entry name" value="Cysteine proteinases"/>
    <property type="match status" value="1"/>
</dbReference>
<dbReference type="RefSeq" id="WP_170123696.1">
    <property type="nucleotide sequence ID" value="NZ_QGTJ01000015.1"/>
</dbReference>
<organism evidence="7 8">
    <name type="scientific">Plasticicumulans acidivorans</name>
    <dbReference type="NCBI Taxonomy" id="886464"/>
    <lineage>
        <taxon>Bacteria</taxon>
        <taxon>Pseudomonadati</taxon>
        <taxon>Pseudomonadota</taxon>
        <taxon>Gammaproteobacteria</taxon>
        <taxon>Candidatus Competibacteraceae</taxon>
        <taxon>Plasticicumulans</taxon>
    </lineage>
</organism>
<dbReference type="Gene3D" id="3.90.1720.10">
    <property type="entry name" value="endopeptidase domain like (from Nostoc punctiforme)"/>
    <property type="match status" value="1"/>
</dbReference>
<evidence type="ECO:0000256" key="2">
    <source>
        <dbReference type="ARBA" id="ARBA00022670"/>
    </source>
</evidence>
<accession>A0A317MQX7</accession>
<keyword evidence="2" id="KW-0645">Protease</keyword>
<dbReference type="InterPro" id="IPR051202">
    <property type="entry name" value="Peptidase_C40"/>
</dbReference>
<comment type="caution">
    <text evidence="7">The sequence shown here is derived from an EMBL/GenBank/DDBJ whole genome shotgun (WGS) entry which is preliminary data.</text>
</comment>
<dbReference type="PROSITE" id="PS51935">
    <property type="entry name" value="NLPC_P60"/>
    <property type="match status" value="1"/>
</dbReference>
<evidence type="ECO:0000256" key="1">
    <source>
        <dbReference type="ARBA" id="ARBA00007074"/>
    </source>
</evidence>
<gene>
    <name evidence="7" type="ORF">C7443_11522</name>
</gene>
<reference evidence="7 8" key="1">
    <citation type="submission" date="2018-05" db="EMBL/GenBank/DDBJ databases">
        <title>Genomic Encyclopedia of Type Strains, Phase IV (KMG-IV): sequencing the most valuable type-strain genomes for metagenomic binning, comparative biology and taxonomic classification.</title>
        <authorList>
            <person name="Goeker M."/>
        </authorList>
    </citation>
    <scope>NUCLEOTIDE SEQUENCE [LARGE SCALE GENOMIC DNA]</scope>
    <source>
        <strain evidence="7 8">DSM 23606</strain>
    </source>
</reference>
<dbReference type="Proteomes" id="UP000246569">
    <property type="component" value="Unassembled WGS sequence"/>
</dbReference>
<feature type="signal peptide" evidence="5">
    <location>
        <begin position="1"/>
        <end position="21"/>
    </location>
</feature>
<feature type="domain" description="NlpC/P60" evidence="6">
    <location>
        <begin position="26"/>
        <end position="147"/>
    </location>
</feature>
<dbReference type="InterPro" id="IPR000064">
    <property type="entry name" value="NLP_P60_dom"/>
</dbReference>
<evidence type="ECO:0000256" key="3">
    <source>
        <dbReference type="ARBA" id="ARBA00022801"/>
    </source>
</evidence>